<keyword evidence="2" id="KW-1003">Cell membrane</keyword>
<dbReference type="InterPro" id="IPR036179">
    <property type="entry name" value="Ig-like_dom_sf"/>
</dbReference>
<evidence type="ECO:0000259" key="9">
    <source>
        <dbReference type="PROSITE" id="PS50835"/>
    </source>
</evidence>
<keyword evidence="3" id="KW-0732">Signal</keyword>
<name>A0A6G1PVC4_CHAAH</name>
<keyword evidence="11" id="KW-1185">Reference proteome</keyword>
<dbReference type="GO" id="GO:0009617">
    <property type="term" value="P:response to bacterium"/>
    <property type="evidence" value="ECO:0007669"/>
    <property type="project" value="TreeGrafter"/>
</dbReference>
<dbReference type="SUPFAM" id="SSF48726">
    <property type="entry name" value="Immunoglobulin"/>
    <property type="match status" value="1"/>
</dbReference>
<evidence type="ECO:0000256" key="4">
    <source>
        <dbReference type="ARBA" id="ARBA00022859"/>
    </source>
</evidence>
<keyword evidence="6" id="KW-1015">Disulfide bond</keyword>
<evidence type="ECO:0000313" key="10">
    <source>
        <dbReference type="EMBL" id="KAF3694133.1"/>
    </source>
</evidence>
<accession>A0A6G1PVC4</accession>
<organism evidence="10 11">
    <name type="scientific">Channa argus</name>
    <name type="common">Northern snakehead</name>
    <name type="synonym">Ophicephalus argus</name>
    <dbReference type="NCBI Taxonomy" id="215402"/>
    <lineage>
        <taxon>Eukaryota</taxon>
        <taxon>Metazoa</taxon>
        <taxon>Chordata</taxon>
        <taxon>Craniata</taxon>
        <taxon>Vertebrata</taxon>
        <taxon>Euteleostomi</taxon>
        <taxon>Actinopterygii</taxon>
        <taxon>Neopterygii</taxon>
        <taxon>Teleostei</taxon>
        <taxon>Neoteleostei</taxon>
        <taxon>Acanthomorphata</taxon>
        <taxon>Anabantaria</taxon>
        <taxon>Anabantiformes</taxon>
        <taxon>Channoidei</taxon>
        <taxon>Channidae</taxon>
        <taxon>Channa</taxon>
    </lineage>
</organism>
<dbReference type="AlphaFoldDB" id="A0A6G1PVC4"/>
<evidence type="ECO:0000256" key="1">
    <source>
        <dbReference type="ARBA" id="ARBA00004236"/>
    </source>
</evidence>
<sequence length="193" mass="21271">MKVKQLDMTFLKGVFLRIKGPEPDVTAIIQEPLSDPVHAGDSVTLQCSVLSESEGKMCPGRHSVYWFRAGSEKSQPSLIYTHGNRSDQCESGSDARSPQKCFYSFSKIISFSDAGTYYCAVATCGQILFGNGTKVDIEETSIWLQTTNAVIFLLCVILALSHIVMFHLIPAFKINHCNSCSEYEAGTEKSDKP</sequence>
<dbReference type="CDD" id="cd00099">
    <property type="entry name" value="IgV"/>
    <property type="match status" value="1"/>
</dbReference>
<dbReference type="Pfam" id="PF07686">
    <property type="entry name" value="V-set"/>
    <property type="match status" value="1"/>
</dbReference>
<evidence type="ECO:0000256" key="6">
    <source>
        <dbReference type="ARBA" id="ARBA00023157"/>
    </source>
</evidence>
<keyword evidence="8" id="KW-0812">Transmembrane</keyword>
<proteinExistence type="predicted"/>
<evidence type="ECO:0000256" key="7">
    <source>
        <dbReference type="ARBA" id="ARBA00023180"/>
    </source>
</evidence>
<evidence type="ECO:0000256" key="5">
    <source>
        <dbReference type="ARBA" id="ARBA00023136"/>
    </source>
</evidence>
<keyword evidence="4" id="KW-0391">Immunity</keyword>
<evidence type="ECO:0000256" key="3">
    <source>
        <dbReference type="ARBA" id="ARBA00022729"/>
    </source>
</evidence>
<dbReference type="Gene3D" id="2.60.40.10">
    <property type="entry name" value="Immunoglobulins"/>
    <property type="match status" value="1"/>
</dbReference>
<gene>
    <name evidence="10" type="ORF">EXN66_Car009809</name>
</gene>
<reference evidence="10 11" key="1">
    <citation type="submission" date="2019-02" db="EMBL/GenBank/DDBJ databases">
        <title>Opniocepnalus argus genome.</title>
        <authorList>
            <person name="Zhou C."/>
            <person name="Xiao S."/>
        </authorList>
    </citation>
    <scope>NUCLEOTIDE SEQUENCE [LARGE SCALE GENOMIC DNA]</scope>
    <source>
        <strain evidence="10">OARG1902GOOAL</strain>
        <tissue evidence="10">Muscle</tissue>
    </source>
</reference>
<reference evidence="11" key="2">
    <citation type="submission" date="2019-02" db="EMBL/GenBank/DDBJ databases">
        <title>Opniocepnalus argus Var Kimnra genome.</title>
        <authorList>
            <person name="Zhou C."/>
            <person name="Xiao S."/>
        </authorList>
    </citation>
    <scope>NUCLEOTIDE SEQUENCE [LARGE SCALE GENOMIC DNA]</scope>
</reference>
<dbReference type="GO" id="GO:0005886">
    <property type="term" value="C:plasma membrane"/>
    <property type="evidence" value="ECO:0007669"/>
    <property type="project" value="UniProtKB-SubCell"/>
</dbReference>
<dbReference type="InterPro" id="IPR003599">
    <property type="entry name" value="Ig_sub"/>
</dbReference>
<dbReference type="PANTHER" id="PTHR19433">
    <property type="entry name" value="T-CELL RECEPTOR ALPHA CHAIN V REGION-RELATED"/>
    <property type="match status" value="1"/>
</dbReference>
<dbReference type="PROSITE" id="PS50835">
    <property type="entry name" value="IG_LIKE"/>
    <property type="match status" value="1"/>
</dbReference>
<protein>
    <submittedName>
        <fullName evidence="10">Ig kappa chain V-II region MOPC 511</fullName>
    </submittedName>
</protein>
<evidence type="ECO:0000313" key="11">
    <source>
        <dbReference type="Proteomes" id="UP000503349"/>
    </source>
</evidence>
<evidence type="ECO:0000256" key="2">
    <source>
        <dbReference type="ARBA" id="ARBA00022475"/>
    </source>
</evidence>
<dbReference type="InterPro" id="IPR013106">
    <property type="entry name" value="Ig_V-set"/>
</dbReference>
<dbReference type="InterPro" id="IPR052051">
    <property type="entry name" value="TCR_complex_component"/>
</dbReference>
<feature type="domain" description="Ig-like" evidence="9">
    <location>
        <begin position="23"/>
        <end position="141"/>
    </location>
</feature>
<dbReference type="Proteomes" id="UP000503349">
    <property type="component" value="Chromosome 9"/>
</dbReference>
<keyword evidence="8" id="KW-1133">Transmembrane helix</keyword>
<keyword evidence="7" id="KW-0325">Glycoprotein</keyword>
<feature type="transmembrane region" description="Helical" evidence="8">
    <location>
        <begin position="149"/>
        <end position="169"/>
    </location>
</feature>
<dbReference type="InterPro" id="IPR013783">
    <property type="entry name" value="Ig-like_fold"/>
</dbReference>
<dbReference type="SMART" id="SM00409">
    <property type="entry name" value="IG"/>
    <property type="match status" value="1"/>
</dbReference>
<evidence type="ECO:0000256" key="8">
    <source>
        <dbReference type="SAM" id="Phobius"/>
    </source>
</evidence>
<dbReference type="InterPro" id="IPR007110">
    <property type="entry name" value="Ig-like_dom"/>
</dbReference>
<keyword evidence="5 8" id="KW-0472">Membrane</keyword>
<dbReference type="EMBL" id="CM015720">
    <property type="protein sequence ID" value="KAF3694133.1"/>
    <property type="molecule type" value="Genomic_DNA"/>
</dbReference>
<dbReference type="PANTHER" id="PTHR19433:SF133">
    <property type="entry name" value="IMMUNE-TYPE RECEPTOR 5 PRECURSOR-RELATED"/>
    <property type="match status" value="1"/>
</dbReference>
<dbReference type="GO" id="GO:0002376">
    <property type="term" value="P:immune system process"/>
    <property type="evidence" value="ECO:0007669"/>
    <property type="project" value="UniProtKB-KW"/>
</dbReference>
<comment type="subcellular location">
    <subcellularLocation>
        <location evidence="1">Cell membrane</location>
    </subcellularLocation>
</comment>